<dbReference type="OrthoDB" id="420606at2759"/>
<reference evidence="8" key="1">
    <citation type="submission" date="2019-01" db="EMBL/GenBank/DDBJ databases">
        <title>Draft genome sequences of three monokaryotic isolates of the white-rot basidiomycete fungus Dichomitus squalens.</title>
        <authorList>
            <consortium name="DOE Joint Genome Institute"/>
            <person name="Lopez S.C."/>
            <person name="Andreopoulos B."/>
            <person name="Pangilinan J."/>
            <person name="Lipzen A."/>
            <person name="Riley R."/>
            <person name="Ahrendt S."/>
            <person name="Ng V."/>
            <person name="Barry K."/>
            <person name="Daum C."/>
            <person name="Grigoriev I.V."/>
            <person name="Hilden K.S."/>
            <person name="Makela M.R."/>
            <person name="de Vries R.P."/>
        </authorList>
    </citation>
    <scope>NUCLEOTIDE SEQUENCE [LARGE SCALE GENOMIC DNA]</scope>
    <source>
        <strain evidence="8">OM18370.1</strain>
    </source>
</reference>
<evidence type="ECO:0000256" key="3">
    <source>
        <dbReference type="ARBA" id="ARBA00022827"/>
    </source>
</evidence>
<dbReference type="Gene3D" id="3.50.50.60">
    <property type="entry name" value="FAD/NAD(P)-binding domain"/>
    <property type="match status" value="1"/>
</dbReference>
<dbReference type="Proteomes" id="UP000292957">
    <property type="component" value="Unassembled WGS sequence"/>
</dbReference>
<dbReference type="PROSITE" id="PS51257">
    <property type="entry name" value="PROKAR_LIPOPROTEIN"/>
    <property type="match status" value="1"/>
</dbReference>
<evidence type="ECO:0000259" key="7">
    <source>
        <dbReference type="Pfam" id="PF01494"/>
    </source>
</evidence>
<evidence type="ECO:0000313" key="8">
    <source>
        <dbReference type="EMBL" id="TBU26002.1"/>
    </source>
</evidence>
<evidence type="ECO:0000256" key="4">
    <source>
        <dbReference type="ARBA" id="ARBA00023002"/>
    </source>
</evidence>
<proteinExistence type="inferred from homology"/>
<accession>A0A4Q9MIK9</accession>
<sequence>MSAESSKSNPPLQALLPINFLIIGGGIAGLACALALRRVGHRVTVLERKDKVTARGDGGVRLPPNLTKILFHWGLKDVLMKKASITKRLIFMRYETGERLGEHVWDEEMLKETRGVFMMLTHSELYDILYDAATGLGAQVRYNANAVELDPAEELVRLDTGEELSADVLIGADGGFGVCRAAILGNGVRGKGTGLAVYDTIVPSSSLPEYAEEIREWHGQFVAFGNRHAIVAYPIHGIEDIAFQFYAPDNEHEGKYGSNPTVDVLSVVDGISPQLAVVAKVARKAVRVSIQEHPDLEDWVHPHGRLVIIGEAAHPFPPSTIQGTAMAIEDGAVLAKLFSHLSEERQIESFLYAFQELRQERANTVRHGEFASVMYMTADGELATTRDENMRRKAAAGRNVLDGEGDCDAASKWEEYRVIFGYDCEDEADDWWVQWGMLRERALDRESIHASSVPSLLDLYPMMSSVQVTSTDGE</sequence>
<name>A0A4Q9MIK9_9APHY</name>
<keyword evidence="2" id="KW-0285">Flavoprotein</keyword>
<keyword evidence="6" id="KW-1133">Transmembrane helix</keyword>
<keyword evidence="4" id="KW-0560">Oxidoreductase</keyword>
<feature type="transmembrane region" description="Helical" evidence="6">
    <location>
        <begin position="12"/>
        <end position="36"/>
    </location>
</feature>
<keyword evidence="6" id="KW-0472">Membrane</keyword>
<dbReference type="PANTHER" id="PTHR13789:SF147">
    <property type="entry name" value="PUTATIVE (AFU_ORTHOLOGUE AFUA_2G01950)-RELATED"/>
    <property type="match status" value="1"/>
</dbReference>
<keyword evidence="3" id="KW-0274">FAD</keyword>
<dbReference type="PANTHER" id="PTHR13789">
    <property type="entry name" value="MONOOXYGENASE"/>
    <property type="match status" value="1"/>
</dbReference>
<dbReference type="GO" id="GO:0071949">
    <property type="term" value="F:FAD binding"/>
    <property type="evidence" value="ECO:0007669"/>
    <property type="project" value="InterPro"/>
</dbReference>
<evidence type="ECO:0000256" key="1">
    <source>
        <dbReference type="ARBA" id="ARBA00007992"/>
    </source>
</evidence>
<dbReference type="SUPFAM" id="SSF51905">
    <property type="entry name" value="FAD/NAD(P)-binding domain"/>
    <property type="match status" value="1"/>
</dbReference>
<evidence type="ECO:0000256" key="5">
    <source>
        <dbReference type="ARBA" id="ARBA00023033"/>
    </source>
</evidence>
<feature type="domain" description="FAD-binding" evidence="7">
    <location>
        <begin position="21"/>
        <end position="365"/>
    </location>
</feature>
<gene>
    <name evidence="8" type="ORF">BD311DRAFT_464655</name>
</gene>
<keyword evidence="6" id="KW-0812">Transmembrane</keyword>
<evidence type="ECO:0000256" key="2">
    <source>
        <dbReference type="ARBA" id="ARBA00022630"/>
    </source>
</evidence>
<dbReference type="AlphaFoldDB" id="A0A4Q9MIK9"/>
<dbReference type="Pfam" id="PF01494">
    <property type="entry name" value="FAD_binding_3"/>
    <property type="match status" value="1"/>
</dbReference>
<dbReference type="PRINTS" id="PR00420">
    <property type="entry name" value="RNGMNOXGNASE"/>
</dbReference>
<dbReference type="InterPro" id="IPR036188">
    <property type="entry name" value="FAD/NAD-bd_sf"/>
</dbReference>
<dbReference type="InterPro" id="IPR050493">
    <property type="entry name" value="FAD-dep_Monooxygenase_BioMet"/>
</dbReference>
<organism evidence="8">
    <name type="scientific">Dichomitus squalens</name>
    <dbReference type="NCBI Taxonomy" id="114155"/>
    <lineage>
        <taxon>Eukaryota</taxon>
        <taxon>Fungi</taxon>
        <taxon>Dikarya</taxon>
        <taxon>Basidiomycota</taxon>
        <taxon>Agaricomycotina</taxon>
        <taxon>Agaricomycetes</taxon>
        <taxon>Polyporales</taxon>
        <taxon>Polyporaceae</taxon>
        <taxon>Dichomitus</taxon>
    </lineage>
</organism>
<keyword evidence="5" id="KW-0503">Monooxygenase</keyword>
<dbReference type="EMBL" id="ML143452">
    <property type="protein sequence ID" value="TBU26002.1"/>
    <property type="molecule type" value="Genomic_DNA"/>
</dbReference>
<dbReference type="GO" id="GO:0004497">
    <property type="term" value="F:monooxygenase activity"/>
    <property type="evidence" value="ECO:0007669"/>
    <property type="project" value="UniProtKB-KW"/>
</dbReference>
<dbReference type="InterPro" id="IPR002938">
    <property type="entry name" value="FAD-bd"/>
</dbReference>
<comment type="similarity">
    <text evidence="1">Belongs to the paxM FAD-dependent monooxygenase family.</text>
</comment>
<protein>
    <submittedName>
        <fullName evidence="8">FAD/NAD(P)-binding domain-containing protein</fullName>
    </submittedName>
</protein>
<evidence type="ECO:0000256" key="6">
    <source>
        <dbReference type="SAM" id="Phobius"/>
    </source>
</evidence>